<evidence type="ECO:0000256" key="14">
    <source>
        <dbReference type="ARBA" id="ARBA00023004"/>
    </source>
</evidence>
<dbReference type="EMBL" id="SHBL01000005">
    <property type="protein sequence ID" value="RZO24607.1"/>
    <property type="molecule type" value="Genomic_DNA"/>
</dbReference>
<dbReference type="EC" id="7.1.1.8" evidence="4 19"/>
<dbReference type="AlphaFoldDB" id="A0A520MTS0"/>
<evidence type="ECO:0000256" key="7">
    <source>
        <dbReference type="ARBA" id="ARBA00022475"/>
    </source>
</evidence>
<evidence type="ECO:0000256" key="8">
    <source>
        <dbReference type="ARBA" id="ARBA00022692"/>
    </source>
</evidence>
<evidence type="ECO:0000313" key="22">
    <source>
        <dbReference type="EMBL" id="RZO24607.1"/>
    </source>
</evidence>
<keyword evidence="12 19" id="KW-0249">Electron transport</keyword>
<keyword evidence="6 19" id="KW-0813">Transport</keyword>
<evidence type="ECO:0000256" key="10">
    <source>
        <dbReference type="ARBA" id="ARBA00022723"/>
    </source>
</evidence>
<evidence type="ECO:0000256" key="17">
    <source>
        <dbReference type="ARBA" id="ARBA00023157"/>
    </source>
</evidence>
<keyword evidence="11" id="KW-1278">Translocase</keyword>
<comment type="subcellular location">
    <subcellularLocation>
        <location evidence="2">Cell membrane</location>
        <topology evidence="2">Single-pass membrane protein</topology>
    </subcellularLocation>
</comment>
<dbReference type="SUPFAM" id="SSF50022">
    <property type="entry name" value="ISP domain"/>
    <property type="match status" value="1"/>
</dbReference>
<comment type="miscellaneous">
    <text evidence="19">The Rieske protein is a high potential 2Fe-2S protein.</text>
</comment>
<evidence type="ECO:0000256" key="13">
    <source>
        <dbReference type="ARBA" id="ARBA00022989"/>
    </source>
</evidence>
<evidence type="ECO:0000256" key="4">
    <source>
        <dbReference type="ARBA" id="ARBA00012951"/>
    </source>
</evidence>
<sequence length="250" mass="27736">MSLYTRDKSPFYWGYLNIDGQIHKKSLKTTDKKEAEKNLFQWKNELFTGEVATDTNKLVETVNSGADNHKVDNTRRKALMITSGLMGAVTVTGFAVPFLSAWNPSEKAKALGASVKFDLSKLDPGAMAVVEWRRTPIFVVHQTKKALDNLPKLNDRVTDPALSEGIARSSNEKFTVLKGVCTHLSCAPKYHPEIEPKAWDEEWLGGFFCPCHGSKFDLAGRVYKGVPAPINLEVPPHSFDGDTLIIGEQV</sequence>
<dbReference type="GO" id="GO:0046872">
    <property type="term" value="F:metal ion binding"/>
    <property type="evidence" value="ECO:0007669"/>
    <property type="project" value="UniProtKB-KW"/>
</dbReference>
<comment type="subunit">
    <text evidence="3 20">The main subunits of complex b-c1 are: cytochrome b, cytochrome c1 and the Rieske protein.</text>
</comment>
<dbReference type="CDD" id="cd03470">
    <property type="entry name" value="Rieske_cytochrome_bc1"/>
    <property type="match status" value="1"/>
</dbReference>
<evidence type="ECO:0000256" key="9">
    <source>
        <dbReference type="ARBA" id="ARBA00022714"/>
    </source>
</evidence>
<comment type="catalytic activity">
    <reaction evidence="18 19">
        <text>a quinol + 2 Fe(III)-[cytochrome c](out) = a quinone + 2 Fe(II)-[cytochrome c](out) + 2 H(+)(out)</text>
        <dbReference type="Rhea" id="RHEA:11484"/>
        <dbReference type="Rhea" id="RHEA-COMP:10350"/>
        <dbReference type="Rhea" id="RHEA-COMP:14399"/>
        <dbReference type="ChEBI" id="CHEBI:15378"/>
        <dbReference type="ChEBI" id="CHEBI:24646"/>
        <dbReference type="ChEBI" id="CHEBI:29033"/>
        <dbReference type="ChEBI" id="CHEBI:29034"/>
        <dbReference type="ChEBI" id="CHEBI:132124"/>
        <dbReference type="EC" id="7.1.1.8"/>
    </reaction>
</comment>
<keyword evidence="17" id="KW-1015">Disulfide bond</keyword>
<organism evidence="22 23">
    <name type="scientific">SAR86 cluster bacterium</name>
    <dbReference type="NCBI Taxonomy" id="2030880"/>
    <lineage>
        <taxon>Bacteria</taxon>
        <taxon>Pseudomonadati</taxon>
        <taxon>Pseudomonadota</taxon>
        <taxon>Gammaproteobacteria</taxon>
        <taxon>SAR86 cluster</taxon>
    </lineage>
</organism>
<dbReference type="InterPro" id="IPR005805">
    <property type="entry name" value="Rieske_Fe-S_prot_C"/>
</dbReference>
<dbReference type="GO" id="GO:0016491">
    <property type="term" value="F:oxidoreductase activity"/>
    <property type="evidence" value="ECO:0007669"/>
    <property type="project" value="UniProtKB-KW"/>
</dbReference>
<dbReference type="Gene3D" id="1.20.5.510">
    <property type="entry name" value="Single helix bin"/>
    <property type="match status" value="1"/>
</dbReference>
<dbReference type="GO" id="GO:0051537">
    <property type="term" value="F:2 iron, 2 sulfur cluster binding"/>
    <property type="evidence" value="ECO:0007669"/>
    <property type="project" value="UniProtKB-KW"/>
</dbReference>
<dbReference type="PRINTS" id="PR00162">
    <property type="entry name" value="RIESKE"/>
</dbReference>
<gene>
    <name evidence="22" type="primary">petA</name>
    <name evidence="22" type="ORF">EVA99_01085</name>
</gene>
<evidence type="ECO:0000256" key="15">
    <source>
        <dbReference type="ARBA" id="ARBA00023014"/>
    </source>
</evidence>
<dbReference type="Pfam" id="PF10399">
    <property type="entry name" value="UCR_Fe-S_N"/>
    <property type="match status" value="1"/>
</dbReference>
<dbReference type="InterPro" id="IPR017941">
    <property type="entry name" value="Rieske_2Fe-2S"/>
</dbReference>
<evidence type="ECO:0000256" key="6">
    <source>
        <dbReference type="ARBA" id="ARBA00022448"/>
    </source>
</evidence>
<dbReference type="GO" id="GO:0005886">
    <property type="term" value="C:plasma membrane"/>
    <property type="evidence" value="ECO:0007669"/>
    <property type="project" value="UniProtKB-SubCell"/>
</dbReference>
<keyword evidence="15" id="KW-0411">Iron-sulfur</keyword>
<dbReference type="PROSITE" id="PS51296">
    <property type="entry name" value="RIESKE"/>
    <property type="match status" value="1"/>
</dbReference>
<proteinExistence type="predicted"/>
<evidence type="ECO:0000256" key="16">
    <source>
        <dbReference type="ARBA" id="ARBA00023136"/>
    </source>
</evidence>
<evidence type="ECO:0000256" key="20">
    <source>
        <dbReference type="RuleBase" id="RU004497"/>
    </source>
</evidence>
<comment type="function">
    <text evidence="1">Component of the ubiquinol-cytochrome c reductase complex (complex III or cytochrome b-c1 complex), which is a respiratory chain that generates an electrochemical potential coupled to ATP synthesis.</text>
</comment>
<feature type="transmembrane region" description="Helical" evidence="19">
    <location>
        <begin position="78"/>
        <end position="102"/>
    </location>
</feature>
<evidence type="ECO:0000256" key="1">
    <source>
        <dbReference type="ARBA" id="ARBA00002444"/>
    </source>
</evidence>
<dbReference type="Gene3D" id="2.102.10.10">
    <property type="entry name" value="Rieske [2Fe-2S] iron-sulphur domain"/>
    <property type="match status" value="1"/>
</dbReference>
<evidence type="ECO:0000256" key="19">
    <source>
        <dbReference type="RuleBase" id="RU004494"/>
    </source>
</evidence>
<dbReference type="GO" id="GO:0008121">
    <property type="term" value="F:quinol-cytochrome-c reductase activity"/>
    <property type="evidence" value="ECO:0007669"/>
    <property type="project" value="UniProtKB-EC"/>
</dbReference>
<dbReference type="InterPro" id="IPR019470">
    <property type="entry name" value="Ubiq_cytC_Rdtase_Fe-S_su_TAT"/>
</dbReference>
<feature type="domain" description="Rieske" evidence="21">
    <location>
        <begin position="166"/>
        <end position="246"/>
    </location>
</feature>
<comment type="caution">
    <text evidence="22">The sequence shown here is derived from an EMBL/GenBank/DDBJ whole genome shotgun (WGS) entry which is preliminary data.</text>
</comment>
<name>A0A520MTS0_9GAMM</name>
<keyword evidence="16 19" id="KW-0472">Membrane</keyword>
<dbReference type="Proteomes" id="UP000320146">
    <property type="component" value="Unassembled WGS sequence"/>
</dbReference>
<evidence type="ECO:0000313" key="23">
    <source>
        <dbReference type="Proteomes" id="UP000320146"/>
    </source>
</evidence>
<dbReference type="NCBIfam" id="TIGR01416">
    <property type="entry name" value="Rieske_proteo"/>
    <property type="match status" value="1"/>
</dbReference>
<evidence type="ECO:0000256" key="18">
    <source>
        <dbReference type="ARBA" id="ARBA00029351"/>
    </source>
</evidence>
<evidence type="ECO:0000256" key="11">
    <source>
        <dbReference type="ARBA" id="ARBA00022967"/>
    </source>
</evidence>
<dbReference type="InterPro" id="IPR036922">
    <property type="entry name" value="Rieske_2Fe-2S_sf"/>
</dbReference>
<keyword evidence="8 19" id="KW-0812">Transmembrane</keyword>
<protein>
    <recommendedName>
        <fullName evidence="5 19">Ubiquinol-cytochrome c reductase iron-sulfur subunit</fullName>
        <ecNumber evidence="4 19">7.1.1.8</ecNumber>
    </recommendedName>
</protein>
<keyword evidence="9" id="KW-0001">2Fe-2S</keyword>
<keyword evidence="14" id="KW-0408">Iron</keyword>
<dbReference type="InterPro" id="IPR006317">
    <property type="entry name" value="Ubiquinol_cyt_c_Rdtase_Fe-S-su"/>
</dbReference>
<evidence type="ECO:0000259" key="21">
    <source>
        <dbReference type="PROSITE" id="PS51296"/>
    </source>
</evidence>
<dbReference type="PANTHER" id="PTHR10134">
    <property type="entry name" value="CYTOCHROME B-C1 COMPLEX SUBUNIT RIESKE, MITOCHONDRIAL"/>
    <property type="match status" value="1"/>
</dbReference>
<evidence type="ECO:0000256" key="2">
    <source>
        <dbReference type="ARBA" id="ARBA00004162"/>
    </source>
</evidence>
<keyword evidence="13 19" id="KW-1133">Transmembrane helix</keyword>
<dbReference type="InterPro" id="IPR014349">
    <property type="entry name" value="Rieske_Fe-S_prot"/>
</dbReference>
<keyword evidence="22" id="KW-0560">Oxidoreductase</keyword>
<accession>A0A520MTS0</accession>
<keyword evidence="10" id="KW-0479">Metal-binding</keyword>
<comment type="cofactor">
    <cofactor evidence="19">
        <name>[2Fe-2S] cluster</name>
        <dbReference type="ChEBI" id="CHEBI:190135"/>
    </cofactor>
    <text evidence="19">Binds 1 [2Fe-2S] cluster per subunit.</text>
</comment>
<evidence type="ECO:0000256" key="3">
    <source>
        <dbReference type="ARBA" id="ARBA00011649"/>
    </source>
</evidence>
<dbReference type="Pfam" id="PF00355">
    <property type="entry name" value="Rieske"/>
    <property type="match status" value="1"/>
</dbReference>
<evidence type="ECO:0000256" key="12">
    <source>
        <dbReference type="ARBA" id="ARBA00022982"/>
    </source>
</evidence>
<evidence type="ECO:0000256" key="5">
    <source>
        <dbReference type="ARBA" id="ARBA00019816"/>
    </source>
</evidence>
<keyword evidence="7" id="KW-1003">Cell membrane</keyword>
<reference evidence="22 23" key="1">
    <citation type="submission" date="2019-02" db="EMBL/GenBank/DDBJ databases">
        <title>Prokaryotic population dynamics and viral predation in marine succession experiment using metagenomics: the confinement effect.</title>
        <authorList>
            <person name="Haro-Moreno J.M."/>
            <person name="Rodriguez-Valera F."/>
            <person name="Lopez-Perez M."/>
        </authorList>
    </citation>
    <scope>NUCLEOTIDE SEQUENCE [LARGE SCALE GENOMIC DNA]</scope>
    <source>
        <strain evidence="22">MED-G166</strain>
    </source>
</reference>